<reference evidence="1 2" key="1">
    <citation type="submission" date="2018-06" db="EMBL/GenBank/DDBJ databases">
        <title>Extensive metabolic versatility and redundancy in microbially diverse, dynamic hydrothermal sediments.</title>
        <authorList>
            <person name="Dombrowski N."/>
            <person name="Teske A."/>
            <person name="Baker B.J."/>
        </authorList>
    </citation>
    <scope>NUCLEOTIDE SEQUENCE [LARGE SCALE GENOMIC DNA]</scope>
    <source>
        <strain evidence="1">B34_G17</strain>
    </source>
</reference>
<gene>
    <name evidence="1" type="ORF">DRJ33_05485</name>
</gene>
<organism evidence="1 2">
    <name type="scientific">Thermoproteota archaeon</name>
    <dbReference type="NCBI Taxonomy" id="2056631"/>
    <lineage>
        <taxon>Archaea</taxon>
        <taxon>Thermoproteota</taxon>
    </lineage>
</organism>
<evidence type="ECO:0000313" key="2">
    <source>
        <dbReference type="Proteomes" id="UP000272051"/>
    </source>
</evidence>
<sequence>MDNEIPLVEEEVIRGHGKREGVVVNGVINWHRWYLTLSREEKDAYRRVLAMSSLEEVHKNKVLLMFYTYDYLSLETHEEKLRKAHLRYCNLQEFRGVTGGMDEEFTRLFDLDIEDTEHEMFDLYRQVVKSFFEEKRT</sequence>
<dbReference type="Proteomes" id="UP000272051">
    <property type="component" value="Unassembled WGS sequence"/>
</dbReference>
<comment type="caution">
    <text evidence="1">The sequence shown here is derived from an EMBL/GenBank/DDBJ whole genome shotgun (WGS) entry which is preliminary data.</text>
</comment>
<evidence type="ECO:0000313" key="1">
    <source>
        <dbReference type="EMBL" id="RLE51636.1"/>
    </source>
</evidence>
<dbReference type="AlphaFoldDB" id="A0A497EWT6"/>
<name>A0A497EWT6_9CREN</name>
<protein>
    <submittedName>
        <fullName evidence="1">Uncharacterized protein</fullName>
    </submittedName>
</protein>
<dbReference type="EMBL" id="QMQX01000094">
    <property type="protein sequence ID" value="RLE51636.1"/>
    <property type="molecule type" value="Genomic_DNA"/>
</dbReference>
<accession>A0A497EWT6</accession>
<proteinExistence type="predicted"/>